<dbReference type="GeneID" id="61296631"/>
<dbReference type="PANTHER" id="PTHR38032">
    <property type="entry name" value="POLYMERASE-RELATED"/>
    <property type="match status" value="1"/>
</dbReference>
<proteinExistence type="predicted"/>
<organism evidence="2 3">
    <name type="scientific">Moritella viscosa</name>
    <dbReference type="NCBI Taxonomy" id="80854"/>
    <lineage>
        <taxon>Bacteria</taxon>
        <taxon>Pseudomonadati</taxon>
        <taxon>Pseudomonadota</taxon>
        <taxon>Gammaproteobacteria</taxon>
        <taxon>Alteromonadales</taxon>
        <taxon>Moritellaceae</taxon>
        <taxon>Moritella</taxon>
    </lineage>
</organism>
<keyword evidence="3" id="KW-1185">Reference proteome</keyword>
<comment type="caution">
    <text evidence="2">The sequence shown here is derived from an EMBL/GenBank/DDBJ whole genome shotgun (WGS) entry which is preliminary data.</text>
</comment>
<protein>
    <recommendedName>
        <fullName evidence="1">Flagellar Assembly Protein A N-terminal region domain-containing protein</fullName>
    </recommendedName>
</protein>
<dbReference type="PANTHER" id="PTHR38032:SF1">
    <property type="entry name" value="RNA-BINDING PROTEIN KHPB N-TERMINAL DOMAIN-CONTAINING PROTEIN"/>
    <property type="match status" value="1"/>
</dbReference>
<sequence>MLDSTLIKLSEDDNQAEVRLIPNKHAPLEITDLLELLNVEPFNQLSPILSNLEEAATQINKFAGKRADEEEFIFILAERNNCKIDISLNEDSMQAEMNLTAAWGDNQISIDDILAELTSSNIHLGIDKQKIAEQLTQLSSLSPGEQIKIIVAEGQLPINGKDAELKRQVSLARERLLQPQIQADGNVDMRNLGEINMVKNNDVLIEKIPADDGTKGFNLLGKELLPKSGKDAKLQAGPGTRIDPNNPLRLLATMTGQAVEVRGVLQIDDMLTIKNVDIGTGHITFKGSILITGDVDAEMIVKSSGDITVMGFVDSATLEAAGDVIVNKGILGRQLTNKSNNQQLATKIKAQGQIRAQFVQYSELTAVGDITITKQLLHSVTHTQGKLTVSDGFNRHGDIIGGTVNADNGIVVVSIGATSGTKTEIFCAMQEDEIRGQVQNRSLEFKTLVEKDDSLWIKINNLPPKDNWKHDHGIVTEIKEMLYEKNRFNQRRVNDELELQQLQLELDQYFHVHNIEVSKCIFDNVTLHIGTASTVTQREYGPCRVIYKDKQIGFDYANHN</sequence>
<accession>A0ABY1HHV6</accession>
<dbReference type="Pfam" id="PF20250">
    <property type="entry name" value="FapA_N"/>
    <property type="match status" value="1"/>
</dbReference>
<dbReference type="InterPro" id="IPR046865">
    <property type="entry name" value="FapA_b_solenoid"/>
</dbReference>
<gene>
    <name evidence="2" type="ORF">MT2528_2798</name>
</gene>
<evidence type="ECO:0000313" key="3">
    <source>
        <dbReference type="Proteomes" id="UP000182660"/>
    </source>
</evidence>
<dbReference type="RefSeq" id="WP_075472624.1">
    <property type="nucleotide sequence ID" value="NZ_CAWQZC010000079.1"/>
</dbReference>
<evidence type="ECO:0000313" key="2">
    <source>
        <dbReference type="EMBL" id="SGY94504.1"/>
    </source>
</evidence>
<dbReference type="InterPro" id="IPR046866">
    <property type="entry name" value="FapA_N"/>
</dbReference>
<feature type="domain" description="Flagellar Assembly Protein A N-terminal region" evidence="1">
    <location>
        <begin position="84"/>
        <end position="261"/>
    </location>
</feature>
<reference evidence="2 3" key="1">
    <citation type="submission" date="2016-11" db="EMBL/GenBank/DDBJ databases">
        <authorList>
            <person name="Klemetsen T."/>
        </authorList>
    </citation>
    <scope>NUCLEOTIDE SEQUENCE [LARGE SCALE GENOMIC DNA]</scope>
    <source>
        <strain evidence="2">MT 2528</strain>
    </source>
</reference>
<dbReference type="Proteomes" id="UP000182660">
    <property type="component" value="Unassembled WGS sequence"/>
</dbReference>
<dbReference type="Pfam" id="PF03961">
    <property type="entry name" value="FapA"/>
    <property type="match status" value="1"/>
</dbReference>
<dbReference type="InterPro" id="IPR005646">
    <property type="entry name" value="FapA"/>
</dbReference>
<dbReference type="EMBL" id="FPLJ01000062">
    <property type="protein sequence ID" value="SGY94504.1"/>
    <property type="molecule type" value="Genomic_DNA"/>
</dbReference>
<evidence type="ECO:0000259" key="1">
    <source>
        <dbReference type="Pfam" id="PF20250"/>
    </source>
</evidence>
<name>A0ABY1HHV6_9GAMM</name>